<dbReference type="RefSeq" id="WP_050351205.1">
    <property type="nucleotide sequence ID" value="NZ_BOSN01000002.1"/>
</dbReference>
<evidence type="ECO:0000313" key="2">
    <source>
        <dbReference type="EMBL" id="KNE18727.1"/>
    </source>
</evidence>
<dbReference type="AlphaFoldDB" id="A0A0L0QJJ7"/>
<dbReference type="OrthoDB" id="2374795at2"/>
<dbReference type="SUPFAM" id="SSF109854">
    <property type="entry name" value="DinB/YfiT-like putative metalloenzymes"/>
    <property type="match status" value="1"/>
</dbReference>
<evidence type="ECO:0000313" key="3">
    <source>
        <dbReference type="Proteomes" id="UP000036780"/>
    </source>
</evidence>
<keyword evidence="3" id="KW-1185">Reference proteome</keyword>
<gene>
    <name evidence="2" type="ORF">AFK71_08920</name>
</gene>
<dbReference type="PATRIC" id="fig|1473.5.peg.237"/>
<dbReference type="Proteomes" id="UP000036780">
    <property type="component" value="Unassembled WGS sequence"/>
</dbReference>
<proteinExistence type="predicted"/>
<accession>A0A0L0QJJ7</accession>
<feature type="domain" description="DinB-like" evidence="1">
    <location>
        <begin position="14"/>
        <end position="155"/>
    </location>
</feature>
<dbReference type="EMBL" id="LGTO01000007">
    <property type="protein sequence ID" value="KNE18727.1"/>
    <property type="molecule type" value="Genomic_DNA"/>
</dbReference>
<dbReference type="InterPro" id="IPR034660">
    <property type="entry name" value="DinB/YfiT-like"/>
</dbReference>
<comment type="caution">
    <text evidence="2">The sequence shown here is derived from an EMBL/GenBank/DDBJ whole genome shotgun (WGS) entry which is preliminary data.</text>
</comment>
<dbReference type="InterPro" id="IPR024775">
    <property type="entry name" value="DinB-like"/>
</dbReference>
<evidence type="ECO:0000259" key="1">
    <source>
        <dbReference type="Pfam" id="PF12867"/>
    </source>
</evidence>
<protein>
    <recommendedName>
        <fullName evidence="1">DinB-like domain-containing protein</fullName>
    </recommendedName>
</protein>
<dbReference type="GeneID" id="66871669"/>
<dbReference type="Gene3D" id="1.20.120.450">
    <property type="entry name" value="dinb family like domain"/>
    <property type="match status" value="1"/>
</dbReference>
<reference evidence="3" key="1">
    <citation type="submission" date="2015-07" db="EMBL/GenBank/DDBJ databases">
        <title>Fjat-10053 dsm26.</title>
        <authorList>
            <person name="Liu B."/>
            <person name="Wang J."/>
            <person name="Zhu Y."/>
            <person name="Liu G."/>
            <person name="Chen Q."/>
            <person name="Chen Z."/>
            <person name="Lan J."/>
            <person name="Che J."/>
            <person name="Ge C."/>
            <person name="Shi H."/>
            <person name="Pan Z."/>
            <person name="Liu X."/>
        </authorList>
    </citation>
    <scope>NUCLEOTIDE SEQUENCE [LARGE SCALE GENOMIC DNA]</scope>
    <source>
        <strain evidence="3">DSM 26</strain>
    </source>
</reference>
<name>A0A0L0QJJ7_VIRPA</name>
<sequence>MASTKVEGYVESIHQSLDNILSIVSYLSEDMIRWKPSRDEWSILQILSHVGESTLFWLDEMDRVLEKPGTEWGRGLGHSGRLAAVEAPDKLTIDDAIAKVNGLKEEVTNRLSKVSEDRLTEENPHRNFGKFGNKPISFLIEHFLVEHVEGHYNQIQRNLTKLSEETIK</sequence>
<organism evidence="2 3">
    <name type="scientific">Virgibacillus pantothenticus</name>
    <dbReference type="NCBI Taxonomy" id="1473"/>
    <lineage>
        <taxon>Bacteria</taxon>
        <taxon>Bacillati</taxon>
        <taxon>Bacillota</taxon>
        <taxon>Bacilli</taxon>
        <taxon>Bacillales</taxon>
        <taxon>Bacillaceae</taxon>
        <taxon>Virgibacillus</taxon>
    </lineage>
</organism>
<dbReference type="Pfam" id="PF12867">
    <property type="entry name" value="DinB_2"/>
    <property type="match status" value="1"/>
</dbReference>